<evidence type="ECO:0000313" key="8">
    <source>
        <dbReference type="EMBL" id="UQZ81734.1"/>
    </source>
</evidence>
<evidence type="ECO:0000256" key="5">
    <source>
        <dbReference type="ARBA" id="ARBA00023014"/>
    </source>
</evidence>
<keyword evidence="1 6" id="KW-0004">4Fe-4S</keyword>
<evidence type="ECO:0000256" key="3">
    <source>
        <dbReference type="ARBA" id="ARBA00022737"/>
    </source>
</evidence>
<dbReference type="Pfam" id="PF02754">
    <property type="entry name" value="CCG"/>
    <property type="match status" value="2"/>
</dbReference>
<reference evidence="8" key="2">
    <citation type="journal article" date="2021" name="J Anim Sci Technol">
        <title>Complete genome sequence of Paenibacillus konkukensis sp. nov. SK3146 as a potential probiotic strain.</title>
        <authorList>
            <person name="Jung H.I."/>
            <person name="Park S."/>
            <person name="Niu K.M."/>
            <person name="Lee S.W."/>
            <person name="Kothari D."/>
            <person name="Yi K.J."/>
            <person name="Kim S.K."/>
        </authorList>
    </citation>
    <scope>NUCLEOTIDE SEQUENCE</scope>
    <source>
        <strain evidence="8">SK3146</strain>
    </source>
</reference>
<evidence type="ECO:0000256" key="6">
    <source>
        <dbReference type="PIRNR" id="PIRNR000139"/>
    </source>
</evidence>
<accession>A0ABY4RJR3</accession>
<evidence type="ECO:0000313" key="9">
    <source>
        <dbReference type="Proteomes" id="UP001057134"/>
    </source>
</evidence>
<dbReference type="InterPro" id="IPR012257">
    <property type="entry name" value="Glc_ox_4Fe-4S"/>
</dbReference>
<evidence type="ECO:0000256" key="4">
    <source>
        <dbReference type="ARBA" id="ARBA00023004"/>
    </source>
</evidence>
<dbReference type="InterPro" id="IPR017896">
    <property type="entry name" value="4Fe4S_Fe-S-bd"/>
</dbReference>
<dbReference type="EC" id="1.1.99.14" evidence="6"/>
<dbReference type="SUPFAM" id="SSF54862">
    <property type="entry name" value="4Fe-4S ferredoxins"/>
    <property type="match status" value="1"/>
</dbReference>
<dbReference type="Proteomes" id="UP001057134">
    <property type="component" value="Chromosome"/>
</dbReference>
<sequence>MNEQLAALRRELKYEKTDACVQCGYCLPACPTYATMGKETHSPRGRINLVKMAGEGKITDLSVIEEPLDLCLGCRACETACPTGVEYGAILEAARAAIVRRKSYSLPVRILRYTLFKKVFPSRLAMNLIGNGKWLYEKSGLQAVARKSGVLSRLPAHLGEFEAATPPAVSPRERRNLPRFTAAKGKRKFTVAFFSGCVMDAMFRTINELSVKLLAEAGCDVVVIDNQTCCGALHAHSGELDESKSLARRNIAAFERAFERGEADYIVNNAGGCGAMLAEYDHLLADDPQWSERSKRFAAKSKDISQLLVWCGGVLVADHPPEKVTYQRSCHMTNVLKVTQEPLELIRSVPNVELVEMKEAEMCCGSAGIYNIVHYEASIDILDRKMEHVTGTKAAAVITTNPGCLLQMKLGIERAGLSGSMRALHLVEYIAEAAGIS</sequence>
<comment type="cofactor">
    <cofactor evidence="6">
        <name>[4Fe-4S] cluster</name>
        <dbReference type="ChEBI" id="CHEBI:49883"/>
    </cofactor>
    <text evidence="6">Binds 2 [4Fe-4S] clusters.</text>
</comment>
<evidence type="ECO:0000256" key="2">
    <source>
        <dbReference type="ARBA" id="ARBA00022723"/>
    </source>
</evidence>
<proteinExistence type="predicted"/>
<keyword evidence="6" id="KW-0813">Transport</keyword>
<organism evidence="8 9">
    <name type="scientific">Paenibacillus konkukensis</name>
    <dbReference type="NCBI Taxonomy" id="2020716"/>
    <lineage>
        <taxon>Bacteria</taxon>
        <taxon>Bacillati</taxon>
        <taxon>Bacillota</taxon>
        <taxon>Bacilli</taxon>
        <taxon>Bacillales</taxon>
        <taxon>Paenibacillaceae</taxon>
        <taxon>Paenibacillus</taxon>
    </lineage>
</organism>
<reference evidence="8" key="1">
    <citation type="submission" date="2018-02" db="EMBL/GenBank/DDBJ databases">
        <authorList>
            <person name="Kim S.-K."/>
            <person name="Jung H.-I."/>
            <person name="Lee S.-W."/>
        </authorList>
    </citation>
    <scope>NUCLEOTIDE SEQUENCE</scope>
    <source>
        <strain evidence="8">SK3146</strain>
    </source>
</reference>
<dbReference type="InterPro" id="IPR004017">
    <property type="entry name" value="Cys_rich_dom"/>
</dbReference>
<comment type="catalytic activity">
    <reaction evidence="6">
        <text>glycolate + A = glyoxylate + AH2</text>
        <dbReference type="Rhea" id="RHEA:21264"/>
        <dbReference type="ChEBI" id="CHEBI:13193"/>
        <dbReference type="ChEBI" id="CHEBI:17499"/>
        <dbReference type="ChEBI" id="CHEBI:29805"/>
        <dbReference type="ChEBI" id="CHEBI:36655"/>
        <dbReference type="EC" id="1.1.99.14"/>
    </reaction>
</comment>
<keyword evidence="9" id="KW-1185">Reference proteome</keyword>
<dbReference type="EMBL" id="CP027059">
    <property type="protein sequence ID" value="UQZ81734.1"/>
    <property type="molecule type" value="Genomic_DNA"/>
</dbReference>
<keyword evidence="3" id="KW-0677">Repeat</keyword>
<gene>
    <name evidence="8" type="primary">lutA_1</name>
    <name evidence="8" type="ORF">SK3146_00890</name>
</gene>
<evidence type="ECO:0000256" key="1">
    <source>
        <dbReference type="ARBA" id="ARBA00022485"/>
    </source>
</evidence>
<comment type="catalytic activity">
    <reaction evidence="6">
        <text>(R)-lactate + A = pyruvate + AH2</text>
        <dbReference type="Rhea" id="RHEA:15089"/>
        <dbReference type="ChEBI" id="CHEBI:13193"/>
        <dbReference type="ChEBI" id="CHEBI:15361"/>
        <dbReference type="ChEBI" id="CHEBI:16004"/>
        <dbReference type="ChEBI" id="CHEBI:17499"/>
    </reaction>
</comment>
<dbReference type="PANTHER" id="PTHR32479">
    <property type="entry name" value="GLYCOLATE OXIDASE IRON-SULFUR SUBUNIT"/>
    <property type="match status" value="1"/>
</dbReference>
<evidence type="ECO:0000259" key="7">
    <source>
        <dbReference type="PROSITE" id="PS51379"/>
    </source>
</evidence>
<keyword evidence="6" id="KW-0249">Electron transport</keyword>
<dbReference type="InterPro" id="IPR009051">
    <property type="entry name" value="Helical_ferredxn"/>
</dbReference>
<comment type="function">
    <text evidence="6">Component of a complex that catalyzes the oxidation of glycolate to glyoxylate.</text>
</comment>
<dbReference type="PIRSF" id="PIRSF000139">
    <property type="entry name" value="Glc_ox_4Fe-4S"/>
    <property type="match status" value="1"/>
</dbReference>
<dbReference type="Gene3D" id="1.10.1060.10">
    <property type="entry name" value="Alpha-helical ferredoxin"/>
    <property type="match status" value="1"/>
</dbReference>
<keyword evidence="5 6" id="KW-0411">Iron-sulfur</keyword>
<protein>
    <recommendedName>
        <fullName evidence="6">Glycolate oxidase iron-sulfur subunit</fullName>
        <ecNumber evidence="6">1.1.99.14</ecNumber>
    </recommendedName>
</protein>
<dbReference type="RefSeq" id="WP_249863944.1">
    <property type="nucleotide sequence ID" value="NZ_CP027059.1"/>
</dbReference>
<dbReference type="InterPro" id="IPR017900">
    <property type="entry name" value="4Fe4S_Fe_S_CS"/>
</dbReference>
<dbReference type="Pfam" id="PF13183">
    <property type="entry name" value="Fer4_8"/>
    <property type="match status" value="1"/>
</dbReference>
<feature type="domain" description="4Fe-4S ferredoxin-type" evidence="7">
    <location>
        <begin position="10"/>
        <end position="40"/>
    </location>
</feature>
<dbReference type="PANTHER" id="PTHR32479:SF17">
    <property type="entry name" value="GLYCOLATE OXIDASE IRON-SULFUR SUBUNIT"/>
    <property type="match status" value="1"/>
</dbReference>
<name>A0ABY4RJR3_9BACL</name>
<keyword evidence="2 6" id="KW-0479">Metal-binding</keyword>
<dbReference type="PROSITE" id="PS00198">
    <property type="entry name" value="4FE4S_FER_1"/>
    <property type="match status" value="2"/>
</dbReference>
<feature type="domain" description="4Fe-4S ferredoxin-type" evidence="7">
    <location>
        <begin position="61"/>
        <end position="85"/>
    </location>
</feature>
<keyword evidence="4 6" id="KW-0408">Iron</keyword>
<dbReference type="PROSITE" id="PS51379">
    <property type="entry name" value="4FE4S_FER_2"/>
    <property type="match status" value="2"/>
</dbReference>